<evidence type="ECO:0000313" key="1">
    <source>
        <dbReference type="EMBL" id="CAF0691880.1"/>
    </source>
</evidence>
<sequence>MTVVSSWFRARKKPLFPSWSKAFLVRMSLWSQSFPLFLRWKGAPEHCFDLRRAIHLAQAAPRRI</sequence>
<comment type="caution">
    <text evidence="1">The sequence shown here is derived from an EMBL/GenBank/DDBJ whole genome shotgun (WGS) entry which is preliminary data.</text>
</comment>
<organism evidence="1 2">
    <name type="scientific">Candidatus Methylacidithermus pantelleriae</name>
    <dbReference type="NCBI Taxonomy" id="2744239"/>
    <lineage>
        <taxon>Bacteria</taxon>
        <taxon>Pseudomonadati</taxon>
        <taxon>Verrucomicrobiota</taxon>
        <taxon>Methylacidiphilae</taxon>
        <taxon>Methylacidiphilales</taxon>
        <taxon>Methylacidiphilaceae</taxon>
        <taxon>Candidatus Methylacidithermus</taxon>
    </lineage>
</organism>
<proteinExistence type="predicted"/>
<keyword evidence="2" id="KW-1185">Reference proteome</keyword>
<accession>A0A8J2BMV7</accession>
<gene>
    <name evidence="1" type="ORF">MPNT_110010</name>
</gene>
<name>A0A8J2BMV7_9BACT</name>
<evidence type="ECO:0000313" key="2">
    <source>
        <dbReference type="Proteomes" id="UP000663859"/>
    </source>
</evidence>
<protein>
    <submittedName>
        <fullName evidence="1">Uncharacterized protein</fullName>
    </submittedName>
</protein>
<dbReference type="EMBL" id="CAJNOB010000003">
    <property type="protein sequence ID" value="CAF0691880.1"/>
    <property type="molecule type" value="Genomic_DNA"/>
</dbReference>
<reference evidence="1" key="1">
    <citation type="submission" date="2021-02" db="EMBL/GenBank/DDBJ databases">
        <authorList>
            <person name="Cremers G."/>
            <person name="Picone N."/>
        </authorList>
    </citation>
    <scope>NUCLEOTIDE SEQUENCE</scope>
    <source>
        <strain evidence="1">PQ17</strain>
    </source>
</reference>
<dbReference type="Proteomes" id="UP000663859">
    <property type="component" value="Unassembled WGS sequence"/>
</dbReference>
<dbReference type="AlphaFoldDB" id="A0A8J2BMV7"/>